<organism evidence="7 8">
    <name type="scientific">Riccia fluitans</name>
    <dbReference type="NCBI Taxonomy" id="41844"/>
    <lineage>
        <taxon>Eukaryota</taxon>
        <taxon>Viridiplantae</taxon>
        <taxon>Streptophyta</taxon>
        <taxon>Embryophyta</taxon>
        <taxon>Marchantiophyta</taxon>
        <taxon>Marchantiopsida</taxon>
        <taxon>Marchantiidae</taxon>
        <taxon>Marchantiales</taxon>
        <taxon>Ricciaceae</taxon>
        <taxon>Riccia</taxon>
    </lineage>
</organism>
<name>A0ABD1Y5F7_9MARC</name>
<evidence type="ECO:0000256" key="4">
    <source>
        <dbReference type="ARBA" id="ARBA00022989"/>
    </source>
</evidence>
<dbReference type="AlphaFoldDB" id="A0ABD1Y5F7"/>
<evidence type="ECO:0000313" key="7">
    <source>
        <dbReference type="EMBL" id="KAL2622003.1"/>
    </source>
</evidence>
<evidence type="ECO:0000256" key="6">
    <source>
        <dbReference type="SAM" id="Phobius"/>
    </source>
</evidence>
<comment type="similarity">
    <text evidence="2">Belongs to the oxidase-dependent Fe transporter (OFeT) (TC 9.A.10.1) family.</text>
</comment>
<sequence length="81" mass="9212">MVQVFSIPAFFILFREMLEASIILSVMLSLLNKIVEDKDVRRRMQKQVWAGVVAGLVLSVMGAAIFLSLYYMVAKEAWNKS</sequence>
<dbReference type="PANTHER" id="PTHR31632:SF2">
    <property type="entry name" value="PLASMA MEMBRANE IRON PERMEASE"/>
    <property type="match status" value="1"/>
</dbReference>
<comment type="caution">
    <text evidence="7">The sequence shown here is derived from an EMBL/GenBank/DDBJ whole genome shotgun (WGS) entry which is preliminary data.</text>
</comment>
<dbReference type="EMBL" id="JBHFFA010000006">
    <property type="protein sequence ID" value="KAL2622003.1"/>
    <property type="molecule type" value="Genomic_DNA"/>
</dbReference>
<gene>
    <name evidence="7" type="ORF">R1flu_002208</name>
</gene>
<protein>
    <submittedName>
        <fullName evidence="7">Uncharacterized protein</fullName>
    </submittedName>
</protein>
<comment type="subcellular location">
    <subcellularLocation>
        <location evidence="1">Membrane</location>
        <topology evidence="1">Multi-pass membrane protein</topology>
    </subcellularLocation>
</comment>
<dbReference type="PANTHER" id="PTHR31632">
    <property type="entry name" value="IRON TRANSPORTER FTH1"/>
    <property type="match status" value="1"/>
</dbReference>
<evidence type="ECO:0000256" key="3">
    <source>
        <dbReference type="ARBA" id="ARBA00022692"/>
    </source>
</evidence>
<keyword evidence="3 6" id="KW-0812">Transmembrane</keyword>
<dbReference type="InterPro" id="IPR004923">
    <property type="entry name" value="FTR1/Fip1/EfeU"/>
</dbReference>
<dbReference type="Proteomes" id="UP001605036">
    <property type="component" value="Unassembled WGS sequence"/>
</dbReference>
<keyword evidence="4 6" id="KW-1133">Transmembrane helix</keyword>
<evidence type="ECO:0000256" key="2">
    <source>
        <dbReference type="ARBA" id="ARBA00008333"/>
    </source>
</evidence>
<evidence type="ECO:0000256" key="1">
    <source>
        <dbReference type="ARBA" id="ARBA00004141"/>
    </source>
</evidence>
<keyword evidence="8" id="KW-1185">Reference proteome</keyword>
<reference evidence="7 8" key="1">
    <citation type="submission" date="2024-09" db="EMBL/GenBank/DDBJ databases">
        <title>Chromosome-scale assembly of Riccia fluitans.</title>
        <authorList>
            <person name="Paukszto L."/>
            <person name="Sawicki J."/>
            <person name="Karawczyk K."/>
            <person name="Piernik-Szablinska J."/>
            <person name="Szczecinska M."/>
            <person name="Mazdziarz M."/>
        </authorList>
    </citation>
    <scope>NUCLEOTIDE SEQUENCE [LARGE SCALE GENOMIC DNA]</scope>
    <source>
        <strain evidence="7">Rf_01</strain>
        <tissue evidence="7">Aerial parts of the thallus</tissue>
    </source>
</reference>
<keyword evidence="5 6" id="KW-0472">Membrane</keyword>
<dbReference type="Pfam" id="PF03239">
    <property type="entry name" value="FTR1"/>
    <property type="match status" value="1"/>
</dbReference>
<feature type="transmembrane region" description="Helical" evidence="6">
    <location>
        <begin position="6"/>
        <end position="28"/>
    </location>
</feature>
<feature type="transmembrane region" description="Helical" evidence="6">
    <location>
        <begin position="48"/>
        <end position="73"/>
    </location>
</feature>
<accession>A0ABD1Y5F7</accession>
<evidence type="ECO:0000256" key="5">
    <source>
        <dbReference type="ARBA" id="ARBA00023136"/>
    </source>
</evidence>
<proteinExistence type="inferred from homology"/>
<dbReference type="GO" id="GO:0016020">
    <property type="term" value="C:membrane"/>
    <property type="evidence" value="ECO:0007669"/>
    <property type="project" value="UniProtKB-SubCell"/>
</dbReference>
<evidence type="ECO:0000313" key="8">
    <source>
        <dbReference type="Proteomes" id="UP001605036"/>
    </source>
</evidence>